<dbReference type="GO" id="GO:0004984">
    <property type="term" value="F:olfactory receptor activity"/>
    <property type="evidence" value="ECO:0007669"/>
    <property type="project" value="InterPro"/>
</dbReference>
<feature type="non-terminal residue" evidence="11">
    <location>
        <position position="1"/>
    </location>
</feature>
<comment type="subcellular location">
    <subcellularLocation>
        <location evidence="1">Cell membrane</location>
        <topology evidence="1">Multi-pass membrane protein</topology>
    </subcellularLocation>
</comment>
<dbReference type="GO" id="GO:0007165">
    <property type="term" value="P:signal transduction"/>
    <property type="evidence" value="ECO:0007669"/>
    <property type="project" value="UniProtKB-KW"/>
</dbReference>
<feature type="transmembrane region" description="Helical" evidence="10">
    <location>
        <begin position="115"/>
        <end position="135"/>
    </location>
</feature>
<evidence type="ECO:0000256" key="9">
    <source>
        <dbReference type="ARBA" id="ARBA00023224"/>
    </source>
</evidence>
<feature type="transmembrane region" description="Helical" evidence="10">
    <location>
        <begin position="334"/>
        <end position="355"/>
    </location>
</feature>
<keyword evidence="4 10" id="KW-0812">Transmembrane</keyword>
<sequence>DLDKRDICFYPLKLFWYIGYHPKGNYWFRRSCLCIGIFSFAFLFCMAIKGVLVSYTSDLFFMVECLQSCILCLHTVGKHVVLHTHGSTITTLVEARSKFWKIDHRERVFEFGRRVVGNFLIFGVVVCVGFVLQPFTTGNLPTVSYVPEGYFATFAFFYGWVIFFACAIDFGADAFFCSVCVPVLVQFKLLADRFRSLEWSSGTREVNKQMKKYIEHHDFLLKYCGEINRLFSGMFLLYFVISIAAACMQIFIFMQDEIEVFNRIKCLMYFMAHVIQSVIYCTNAELISEAASAVGDAIYDSKWYDANMVHFRNSLAFIIARAQRKVTFSGYGLVWINLSTSVLIFKTAMSFCTYLQSIQEK</sequence>
<keyword evidence="5" id="KW-0552">Olfaction</keyword>
<keyword evidence="6 10" id="KW-1133">Transmembrane helix</keyword>
<evidence type="ECO:0000256" key="8">
    <source>
        <dbReference type="ARBA" id="ARBA00023170"/>
    </source>
</evidence>
<feature type="transmembrane region" description="Helical" evidence="10">
    <location>
        <begin position="155"/>
        <end position="185"/>
    </location>
</feature>
<evidence type="ECO:0000256" key="10">
    <source>
        <dbReference type="SAM" id="Phobius"/>
    </source>
</evidence>
<feature type="transmembrane region" description="Helical" evidence="10">
    <location>
        <begin position="32"/>
        <end position="53"/>
    </location>
</feature>
<protein>
    <submittedName>
        <fullName evidence="11">7tm 6 domain containing protein</fullName>
    </submittedName>
</protein>
<keyword evidence="12" id="KW-1185">Reference proteome</keyword>
<dbReference type="AlphaFoldDB" id="A0A482VU19"/>
<evidence type="ECO:0000313" key="12">
    <source>
        <dbReference type="Proteomes" id="UP000292052"/>
    </source>
</evidence>
<dbReference type="Pfam" id="PF02949">
    <property type="entry name" value="7tm_6"/>
    <property type="match status" value="1"/>
</dbReference>
<evidence type="ECO:0000256" key="6">
    <source>
        <dbReference type="ARBA" id="ARBA00022989"/>
    </source>
</evidence>
<accession>A0A482VU19</accession>
<keyword evidence="7 10" id="KW-0472">Membrane</keyword>
<dbReference type="PANTHER" id="PTHR21137:SF35">
    <property type="entry name" value="ODORANT RECEPTOR 19A-RELATED"/>
    <property type="match status" value="1"/>
</dbReference>
<feature type="transmembrane region" description="Helical" evidence="10">
    <location>
        <begin position="235"/>
        <end position="254"/>
    </location>
</feature>
<evidence type="ECO:0000256" key="1">
    <source>
        <dbReference type="ARBA" id="ARBA00004651"/>
    </source>
</evidence>
<dbReference type="PANTHER" id="PTHR21137">
    <property type="entry name" value="ODORANT RECEPTOR"/>
    <property type="match status" value="1"/>
</dbReference>
<dbReference type="Proteomes" id="UP000292052">
    <property type="component" value="Unassembled WGS sequence"/>
</dbReference>
<feature type="transmembrane region" description="Helical" evidence="10">
    <location>
        <begin position="59"/>
        <end position="77"/>
    </location>
</feature>
<dbReference type="OrthoDB" id="6696021at2759"/>
<dbReference type="GO" id="GO:0005886">
    <property type="term" value="C:plasma membrane"/>
    <property type="evidence" value="ECO:0007669"/>
    <property type="project" value="UniProtKB-SubCell"/>
</dbReference>
<evidence type="ECO:0000256" key="7">
    <source>
        <dbReference type="ARBA" id="ARBA00023136"/>
    </source>
</evidence>
<organism evidence="11 12">
    <name type="scientific">Asbolus verrucosus</name>
    <name type="common">Desert ironclad beetle</name>
    <dbReference type="NCBI Taxonomy" id="1661398"/>
    <lineage>
        <taxon>Eukaryota</taxon>
        <taxon>Metazoa</taxon>
        <taxon>Ecdysozoa</taxon>
        <taxon>Arthropoda</taxon>
        <taxon>Hexapoda</taxon>
        <taxon>Insecta</taxon>
        <taxon>Pterygota</taxon>
        <taxon>Neoptera</taxon>
        <taxon>Endopterygota</taxon>
        <taxon>Coleoptera</taxon>
        <taxon>Polyphaga</taxon>
        <taxon>Cucujiformia</taxon>
        <taxon>Tenebrionidae</taxon>
        <taxon>Pimeliinae</taxon>
        <taxon>Asbolus</taxon>
    </lineage>
</organism>
<feature type="non-terminal residue" evidence="11">
    <location>
        <position position="361"/>
    </location>
</feature>
<evidence type="ECO:0000256" key="2">
    <source>
        <dbReference type="ARBA" id="ARBA00022475"/>
    </source>
</evidence>
<dbReference type="EMBL" id="QDEB01062892">
    <property type="protein sequence ID" value="RZC36365.1"/>
    <property type="molecule type" value="Genomic_DNA"/>
</dbReference>
<gene>
    <name evidence="11" type="ORF">BDFB_013480</name>
</gene>
<comment type="caution">
    <text evidence="11">The sequence shown here is derived from an EMBL/GenBank/DDBJ whole genome shotgun (WGS) entry which is preliminary data.</text>
</comment>
<keyword evidence="8" id="KW-0675">Receptor</keyword>
<evidence type="ECO:0000256" key="4">
    <source>
        <dbReference type="ARBA" id="ARBA00022692"/>
    </source>
</evidence>
<reference evidence="11 12" key="1">
    <citation type="submission" date="2017-03" db="EMBL/GenBank/DDBJ databases">
        <title>Genome of the blue death feigning beetle - Asbolus verrucosus.</title>
        <authorList>
            <person name="Rider S.D."/>
        </authorList>
    </citation>
    <scope>NUCLEOTIDE SEQUENCE [LARGE SCALE GENOMIC DNA]</scope>
    <source>
        <strain evidence="11">Butters</strain>
        <tissue evidence="11">Head and leg muscle</tissue>
    </source>
</reference>
<keyword evidence="3" id="KW-0716">Sensory transduction</keyword>
<keyword evidence="2" id="KW-1003">Cell membrane</keyword>
<dbReference type="InterPro" id="IPR004117">
    <property type="entry name" value="7tm6_olfct_rcpt"/>
</dbReference>
<evidence type="ECO:0000313" key="11">
    <source>
        <dbReference type="EMBL" id="RZC36365.1"/>
    </source>
</evidence>
<evidence type="ECO:0000256" key="3">
    <source>
        <dbReference type="ARBA" id="ARBA00022606"/>
    </source>
</evidence>
<name>A0A482VU19_ASBVE</name>
<evidence type="ECO:0000256" key="5">
    <source>
        <dbReference type="ARBA" id="ARBA00022725"/>
    </source>
</evidence>
<dbReference type="GO" id="GO:0005549">
    <property type="term" value="F:odorant binding"/>
    <property type="evidence" value="ECO:0007669"/>
    <property type="project" value="InterPro"/>
</dbReference>
<proteinExistence type="predicted"/>
<keyword evidence="9" id="KW-0807">Transducer</keyword>